<evidence type="ECO:0000256" key="1">
    <source>
        <dbReference type="SAM" id="MobiDB-lite"/>
    </source>
</evidence>
<comment type="caution">
    <text evidence="3">The sequence shown here is derived from an EMBL/GenBank/DDBJ whole genome shotgun (WGS) entry which is preliminary data.</text>
</comment>
<dbReference type="AlphaFoldDB" id="A0A846ZII1"/>
<dbReference type="CDD" id="cd00093">
    <property type="entry name" value="HTH_XRE"/>
    <property type="match status" value="1"/>
</dbReference>
<dbReference type="SUPFAM" id="SSF47413">
    <property type="entry name" value="lambda repressor-like DNA-binding domains"/>
    <property type="match status" value="1"/>
</dbReference>
<dbReference type="Gene3D" id="1.10.260.40">
    <property type="entry name" value="lambda repressor-like DNA-binding domains"/>
    <property type="match status" value="1"/>
</dbReference>
<dbReference type="InterPro" id="IPR010982">
    <property type="entry name" value="Lambda_DNA-bd_dom_sf"/>
</dbReference>
<dbReference type="GO" id="GO:0003677">
    <property type="term" value="F:DNA binding"/>
    <property type="evidence" value="ECO:0007669"/>
    <property type="project" value="InterPro"/>
</dbReference>
<name>A0A846ZII1_9GAMM</name>
<gene>
    <name evidence="3" type="ORF">HF690_00195</name>
</gene>
<evidence type="ECO:0000259" key="2">
    <source>
        <dbReference type="PROSITE" id="PS50943"/>
    </source>
</evidence>
<accession>A0A846ZII1</accession>
<sequence>MTEKRDARAASNTTAANPLGAYLRKARQDVSMTLRDVEEATNKEVSNGYLSQLESGKISKPSPHVLHTLSTVLNVDYETLMQRAGYILPGAAPRAEGAKHGRAATFAIDNLTSDEEMQLLEYLAFLRSKKK</sequence>
<proteinExistence type="predicted"/>
<evidence type="ECO:0000313" key="4">
    <source>
        <dbReference type="Proteomes" id="UP000541636"/>
    </source>
</evidence>
<dbReference type="Pfam" id="PF01381">
    <property type="entry name" value="HTH_3"/>
    <property type="match status" value="1"/>
</dbReference>
<dbReference type="RefSeq" id="WP_168608049.1">
    <property type="nucleotide sequence ID" value="NZ_JAAZQD010000001.1"/>
</dbReference>
<feature type="domain" description="HTH cro/C1-type" evidence="2">
    <location>
        <begin position="23"/>
        <end position="80"/>
    </location>
</feature>
<dbReference type="InterPro" id="IPR001387">
    <property type="entry name" value="Cro/C1-type_HTH"/>
</dbReference>
<dbReference type="Proteomes" id="UP000541636">
    <property type="component" value="Unassembled WGS sequence"/>
</dbReference>
<reference evidence="3 4" key="1">
    <citation type="journal article" date="2017" name="Int. J. Syst. Evol. Microbiol.">
        <title>Oleiagrimonas citrea sp. nov., a marine bacterium isolated from tidal flat sediment and emended description of the genus Oleiagrimonas Fang et al. 2015 and Oleiagrimonas soli.</title>
        <authorList>
            <person name="Yang S.H."/>
            <person name="Seo H.S."/>
            <person name="Seong C.N."/>
            <person name="Kwon K.K."/>
        </authorList>
    </citation>
    <scope>NUCLEOTIDE SEQUENCE [LARGE SCALE GENOMIC DNA]</scope>
    <source>
        <strain evidence="3 4">MEBiC09124</strain>
    </source>
</reference>
<dbReference type="SMART" id="SM00530">
    <property type="entry name" value="HTH_XRE"/>
    <property type="match status" value="1"/>
</dbReference>
<keyword evidence="4" id="KW-1185">Reference proteome</keyword>
<dbReference type="EMBL" id="JAAZQD010000001">
    <property type="protein sequence ID" value="NKZ37370.1"/>
    <property type="molecule type" value="Genomic_DNA"/>
</dbReference>
<protein>
    <submittedName>
        <fullName evidence="3">Helix-turn-helix transcriptional regulator</fullName>
    </submittedName>
</protein>
<organism evidence="3 4">
    <name type="scientific">Oleiagrimonas citrea</name>
    <dbReference type="NCBI Taxonomy" id="1665687"/>
    <lineage>
        <taxon>Bacteria</taxon>
        <taxon>Pseudomonadati</taxon>
        <taxon>Pseudomonadota</taxon>
        <taxon>Gammaproteobacteria</taxon>
        <taxon>Lysobacterales</taxon>
        <taxon>Rhodanobacteraceae</taxon>
        <taxon>Oleiagrimonas</taxon>
    </lineage>
</organism>
<dbReference type="PROSITE" id="PS50943">
    <property type="entry name" value="HTH_CROC1"/>
    <property type="match status" value="1"/>
</dbReference>
<evidence type="ECO:0000313" key="3">
    <source>
        <dbReference type="EMBL" id="NKZ37370.1"/>
    </source>
</evidence>
<feature type="region of interest" description="Disordered" evidence="1">
    <location>
        <begin position="1"/>
        <end position="20"/>
    </location>
</feature>